<reference evidence="1 2" key="1">
    <citation type="submission" date="2020-11" db="EMBL/GenBank/DDBJ databases">
        <authorList>
            <person name="Kim M.K."/>
        </authorList>
    </citation>
    <scope>NUCLEOTIDE SEQUENCE [LARGE SCALE GENOMIC DNA]</scope>
    <source>
        <strain evidence="1 2">BT683</strain>
    </source>
</reference>
<keyword evidence="2" id="KW-1185">Reference proteome</keyword>
<organism evidence="1 2">
    <name type="scientific">Hymenobacter jeongseonensis</name>
    <dbReference type="NCBI Taxonomy" id="2791027"/>
    <lineage>
        <taxon>Bacteria</taxon>
        <taxon>Pseudomonadati</taxon>
        <taxon>Bacteroidota</taxon>
        <taxon>Cytophagia</taxon>
        <taxon>Cytophagales</taxon>
        <taxon>Hymenobacteraceae</taxon>
        <taxon>Hymenobacter</taxon>
    </lineage>
</organism>
<sequence length="496" mass="48766">MTVPAPVVPATTLPIATADELGVVKIGTGLTISIDGTLSIMAGTGGGGTVQNSLSPASTTAAPSVDAVNAALINKASTTYVATEIGALQTSISTKADAGATTTALNGKENAIASSSSDKYWRGDKTFQILDKTAVGLSNVNNTADFDKPMSNAALIAFYSTSDALFLKADKDSPIFTGTPTAPTQTAGNSSTRIATTAFVTTAINLKANVASPALTGTPTAPTATAGTNTTQLATTAFVTAAVTAGGGGGSVQNSLTPASTTAAPSVDAVNGAITTINTTTGVLTSLTTTNKTNLVAAINEVKAAVGSGGGGGVTDNSVYTAAIVDAAVTTAKLAPNAVTSTIIVDGAVTTAKIANNISLTGLPTAPTQTAGNSSTRIATTAFVTGAVATLATTVETIRATTTITASKSANYTLALADAGNIIPFTAAATVTIPLGVFAPGTVMEIAQEGAGQVTVVGASGVTVFSFSGFKTAGQWASVGLRQRAANEWVITNAVV</sequence>
<gene>
    <name evidence="1" type="ORF">I2I05_08500</name>
</gene>
<evidence type="ECO:0000313" key="2">
    <source>
        <dbReference type="Proteomes" id="UP000597617"/>
    </source>
</evidence>
<comment type="caution">
    <text evidence="1">The sequence shown here is derived from an EMBL/GenBank/DDBJ whole genome shotgun (WGS) entry which is preliminary data.</text>
</comment>
<evidence type="ECO:0008006" key="3">
    <source>
        <dbReference type="Google" id="ProtNLM"/>
    </source>
</evidence>
<dbReference type="EMBL" id="JADQDQ010000003">
    <property type="protein sequence ID" value="MBF9237436.1"/>
    <property type="molecule type" value="Genomic_DNA"/>
</dbReference>
<accession>A0ABS0IGF4</accession>
<evidence type="ECO:0000313" key="1">
    <source>
        <dbReference type="EMBL" id="MBF9237436.1"/>
    </source>
</evidence>
<protein>
    <recommendedName>
        <fullName evidence="3">Tail fiber protein</fullName>
    </recommendedName>
</protein>
<dbReference type="RefSeq" id="WP_196281808.1">
    <property type="nucleotide sequence ID" value="NZ_JADQDQ010000003.1"/>
</dbReference>
<proteinExistence type="predicted"/>
<dbReference type="Proteomes" id="UP000597617">
    <property type="component" value="Unassembled WGS sequence"/>
</dbReference>
<name>A0ABS0IGF4_9BACT</name>